<keyword evidence="1" id="KW-1133">Transmembrane helix</keyword>
<name>A0A0R1U632_9LACO</name>
<sequence>MKAGNKMTETIRTERTLLKKLAKRKAINRNDPAVTKDPYLIQDLQNKGLVKTVPKTEVRNHITNTVDWDYALSPEGEHYFQQRREELKRFLFRSVFVPIAVSVITTLVTTQLIPFIWHILQPK</sequence>
<feature type="transmembrane region" description="Helical" evidence="1">
    <location>
        <begin position="90"/>
        <end position="117"/>
    </location>
</feature>
<dbReference type="Proteomes" id="UP000051036">
    <property type="component" value="Unassembled WGS sequence"/>
</dbReference>
<dbReference type="STRING" id="1423763.FC46_GL001442"/>
<evidence type="ECO:0000313" key="2">
    <source>
        <dbReference type="EMBL" id="KRL88687.1"/>
    </source>
</evidence>
<protein>
    <submittedName>
        <fullName evidence="2">Uncharacterized protein</fullName>
    </submittedName>
</protein>
<gene>
    <name evidence="2" type="ORF">FC46_GL001442</name>
</gene>
<accession>A0A0R1U632</accession>
<comment type="caution">
    <text evidence="2">The sequence shown here is derived from an EMBL/GenBank/DDBJ whole genome shotgun (WGS) entry which is preliminary data.</text>
</comment>
<proteinExistence type="predicted"/>
<keyword evidence="3" id="KW-1185">Reference proteome</keyword>
<evidence type="ECO:0000256" key="1">
    <source>
        <dbReference type="SAM" id="Phobius"/>
    </source>
</evidence>
<keyword evidence="1" id="KW-0812">Transmembrane</keyword>
<reference evidence="2 3" key="1">
    <citation type="journal article" date="2015" name="Genome Announc.">
        <title>Expanding the biotechnology potential of lactobacilli through comparative genomics of 213 strains and associated genera.</title>
        <authorList>
            <person name="Sun Z."/>
            <person name="Harris H.M."/>
            <person name="McCann A."/>
            <person name="Guo C."/>
            <person name="Argimon S."/>
            <person name="Zhang W."/>
            <person name="Yang X."/>
            <person name="Jeffery I.B."/>
            <person name="Cooney J.C."/>
            <person name="Kagawa T.F."/>
            <person name="Liu W."/>
            <person name="Song Y."/>
            <person name="Salvetti E."/>
            <person name="Wrobel A."/>
            <person name="Rasinkangas P."/>
            <person name="Parkhill J."/>
            <person name="Rea M.C."/>
            <person name="O'Sullivan O."/>
            <person name="Ritari J."/>
            <person name="Douillard F.P."/>
            <person name="Paul Ross R."/>
            <person name="Yang R."/>
            <person name="Briner A.E."/>
            <person name="Felis G.E."/>
            <person name="de Vos W.M."/>
            <person name="Barrangou R."/>
            <person name="Klaenhammer T.R."/>
            <person name="Caufield P.W."/>
            <person name="Cui Y."/>
            <person name="Zhang H."/>
            <person name="O'Toole P.W."/>
        </authorList>
    </citation>
    <scope>NUCLEOTIDE SEQUENCE [LARGE SCALE GENOMIC DNA]</scope>
    <source>
        <strain evidence="2 3">DSM 16043</strain>
    </source>
</reference>
<keyword evidence="1" id="KW-0472">Membrane</keyword>
<organism evidence="2 3">
    <name type="scientific">Lactobacillus kalixensis DSM 16043</name>
    <dbReference type="NCBI Taxonomy" id="1423763"/>
    <lineage>
        <taxon>Bacteria</taxon>
        <taxon>Bacillati</taxon>
        <taxon>Bacillota</taxon>
        <taxon>Bacilli</taxon>
        <taxon>Lactobacillales</taxon>
        <taxon>Lactobacillaceae</taxon>
        <taxon>Lactobacillus</taxon>
    </lineage>
</organism>
<evidence type="ECO:0000313" key="3">
    <source>
        <dbReference type="Proteomes" id="UP000051036"/>
    </source>
</evidence>
<dbReference type="PATRIC" id="fig|1423763.3.peg.1465"/>
<dbReference type="AlphaFoldDB" id="A0A0R1U632"/>
<dbReference type="EMBL" id="AZFM01000044">
    <property type="protein sequence ID" value="KRL88687.1"/>
    <property type="molecule type" value="Genomic_DNA"/>
</dbReference>